<proteinExistence type="inferred from homology"/>
<accession>A0ABT4S444</accession>
<gene>
    <name evidence="5" type="ORF">OUY22_00980</name>
</gene>
<feature type="transmembrane region" description="Helical" evidence="2">
    <location>
        <begin position="265"/>
        <end position="289"/>
    </location>
</feature>
<feature type="domain" description="Low-salt glycan biosynthesis hexosyltransferase Agl6 C-terminal transmembrane region" evidence="4">
    <location>
        <begin position="283"/>
        <end position="376"/>
    </location>
</feature>
<reference evidence="5" key="1">
    <citation type="submission" date="2022-11" db="EMBL/GenBank/DDBJ databases">
        <title>Nonomuraea corallina sp. nov., a new species of the genus Nonomuraea isolated from sea side sediment in Thai sea.</title>
        <authorList>
            <person name="Ngamcharungchit C."/>
            <person name="Matsumoto A."/>
            <person name="Suriyachadkun C."/>
            <person name="Panbangred W."/>
            <person name="Inahashi Y."/>
            <person name="Intra B."/>
        </authorList>
    </citation>
    <scope>NUCLEOTIDE SEQUENCE</scope>
    <source>
        <strain evidence="5">MCN248</strain>
    </source>
</reference>
<dbReference type="InterPro" id="IPR029044">
    <property type="entry name" value="Nucleotide-diphossugar_trans"/>
</dbReference>
<dbReference type="InterPro" id="IPR050256">
    <property type="entry name" value="Glycosyltransferase_2"/>
</dbReference>
<feature type="domain" description="Glycosyltransferase 2-like" evidence="3">
    <location>
        <begin position="4"/>
        <end position="163"/>
    </location>
</feature>
<dbReference type="InterPro" id="IPR058718">
    <property type="entry name" value="Agl6_TM_C"/>
</dbReference>
<dbReference type="PANTHER" id="PTHR48090:SF7">
    <property type="entry name" value="RFBJ PROTEIN"/>
    <property type="match status" value="1"/>
</dbReference>
<keyword evidence="2" id="KW-0812">Transmembrane</keyword>
<dbReference type="EMBL" id="JAPNNL010000002">
    <property type="protein sequence ID" value="MDA0631974.1"/>
    <property type="molecule type" value="Genomic_DNA"/>
</dbReference>
<feature type="transmembrane region" description="Helical" evidence="2">
    <location>
        <begin position="355"/>
        <end position="377"/>
    </location>
</feature>
<keyword evidence="2" id="KW-0472">Membrane</keyword>
<evidence type="ECO:0000256" key="2">
    <source>
        <dbReference type="SAM" id="Phobius"/>
    </source>
</evidence>
<keyword evidence="6" id="KW-1185">Reference proteome</keyword>
<dbReference type="RefSeq" id="WP_270152734.1">
    <property type="nucleotide sequence ID" value="NZ_JAPNNL010000002.1"/>
</dbReference>
<comment type="caution">
    <text evidence="5">The sequence shown here is derived from an EMBL/GenBank/DDBJ whole genome shotgun (WGS) entry which is preliminary data.</text>
</comment>
<feature type="transmembrane region" description="Helical" evidence="2">
    <location>
        <begin position="310"/>
        <end position="335"/>
    </location>
</feature>
<dbReference type="Pfam" id="PF26629">
    <property type="entry name" value="GT2_TM_C"/>
    <property type="match status" value="1"/>
</dbReference>
<evidence type="ECO:0000259" key="3">
    <source>
        <dbReference type="Pfam" id="PF00535"/>
    </source>
</evidence>
<name>A0ABT4S444_9ACTN</name>
<dbReference type="Gene3D" id="3.90.550.10">
    <property type="entry name" value="Spore Coat Polysaccharide Biosynthesis Protein SpsA, Chain A"/>
    <property type="match status" value="1"/>
</dbReference>
<feature type="transmembrane region" description="Helical" evidence="2">
    <location>
        <begin position="229"/>
        <end position="253"/>
    </location>
</feature>
<dbReference type="Proteomes" id="UP001144036">
    <property type="component" value="Unassembled WGS sequence"/>
</dbReference>
<dbReference type="InterPro" id="IPR001173">
    <property type="entry name" value="Glyco_trans_2-like"/>
</dbReference>
<evidence type="ECO:0000313" key="5">
    <source>
        <dbReference type="EMBL" id="MDA0631974.1"/>
    </source>
</evidence>
<dbReference type="CDD" id="cd04179">
    <property type="entry name" value="DPM_DPG-synthase_like"/>
    <property type="match status" value="1"/>
</dbReference>
<comment type="similarity">
    <text evidence="1">Belongs to the glycosyltransferase 2 family.</text>
</comment>
<evidence type="ECO:0000313" key="6">
    <source>
        <dbReference type="Proteomes" id="UP001144036"/>
    </source>
</evidence>
<evidence type="ECO:0000259" key="4">
    <source>
        <dbReference type="Pfam" id="PF26629"/>
    </source>
</evidence>
<organism evidence="5 6">
    <name type="scientific">Nonomuraea corallina</name>
    <dbReference type="NCBI Taxonomy" id="2989783"/>
    <lineage>
        <taxon>Bacteria</taxon>
        <taxon>Bacillati</taxon>
        <taxon>Actinomycetota</taxon>
        <taxon>Actinomycetes</taxon>
        <taxon>Streptosporangiales</taxon>
        <taxon>Streptosporangiaceae</taxon>
        <taxon>Nonomuraea</taxon>
    </lineage>
</organism>
<dbReference type="SUPFAM" id="SSF53448">
    <property type="entry name" value="Nucleotide-diphospho-sugar transferases"/>
    <property type="match status" value="1"/>
</dbReference>
<sequence>MELTVVMPCLNEAETVEVCVRKALACMEEHGIEGEVLIADNGSTDGSQQLARDAGARVVHVDEKGYGNALMGGIRAARGKYVIMGDADDSYDFGSLLPFVEQLRDGADLVMGNRFKGGIAPGAMPPLHRYLGNPVLSFVGRLFFPSKIGDFHCGLRGFRRDSILRLGLQTGGMEFASEMVVRSTLAGYDVREVPTTLAPDGRSRPPHLRSWRDGWRHLRFLLLYSPKWLFFYPGIALMMIGLVAGTALTFGPVQIGELAFDVDTLVGASAAVVIGFQSALFALFTKVYAAEEGFLPESRRVRKLIGMVTLERGLVVGGLLALAGLVGLVMSLVHWQVRSWGALDPRESLRIVVPAATALVMSFQTIFASLFVSILGIRRTRETPVDVAARAAEEAAEALTREQTSAGSH</sequence>
<dbReference type="Pfam" id="PF00535">
    <property type="entry name" value="Glycos_transf_2"/>
    <property type="match status" value="1"/>
</dbReference>
<protein>
    <submittedName>
        <fullName evidence="5">Glycosyltransferase family 2 protein</fullName>
    </submittedName>
</protein>
<dbReference type="PANTHER" id="PTHR48090">
    <property type="entry name" value="UNDECAPRENYL-PHOSPHATE 4-DEOXY-4-FORMAMIDO-L-ARABINOSE TRANSFERASE-RELATED"/>
    <property type="match status" value="1"/>
</dbReference>
<evidence type="ECO:0000256" key="1">
    <source>
        <dbReference type="ARBA" id="ARBA00006739"/>
    </source>
</evidence>
<keyword evidence="2" id="KW-1133">Transmembrane helix</keyword>